<protein>
    <recommendedName>
        <fullName evidence="2">Glycosyltransferase subfamily 4-like N-terminal domain-containing protein</fullName>
    </recommendedName>
</protein>
<sequence length="118" mass="13430">MRLGIAVVYMVLPGDEELVDLHLCYIERCTRVPFTLYAAANRLPADLRDRLAAKPYVRVCSIPTTDLRSSFEHAYYLERLIATAIEDDVTHVVTLHVDSFPIRSGWATDLTTKLSSRY</sequence>
<comment type="caution">
    <text evidence="1">The sequence shown here is derived from an EMBL/GenBank/DDBJ whole genome shotgun (WGS) entry which is preliminary data.</text>
</comment>
<evidence type="ECO:0000313" key="1">
    <source>
        <dbReference type="EMBL" id="GAG44486.1"/>
    </source>
</evidence>
<gene>
    <name evidence="1" type="ORF">S01H1_81694</name>
</gene>
<dbReference type="AlphaFoldDB" id="X0Z7G0"/>
<reference evidence="1" key="1">
    <citation type="journal article" date="2014" name="Front. Microbiol.">
        <title>High frequency of phylogenetically diverse reductive dehalogenase-homologous genes in deep subseafloor sedimentary metagenomes.</title>
        <authorList>
            <person name="Kawai M."/>
            <person name="Futagami T."/>
            <person name="Toyoda A."/>
            <person name="Takaki Y."/>
            <person name="Nishi S."/>
            <person name="Hori S."/>
            <person name="Arai W."/>
            <person name="Tsubouchi T."/>
            <person name="Morono Y."/>
            <person name="Uchiyama I."/>
            <person name="Ito T."/>
            <person name="Fujiyama A."/>
            <person name="Inagaki F."/>
            <person name="Takami H."/>
        </authorList>
    </citation>
    <scope>NUCLEOTIDE SEQUENCE</scope>
    <source>
        <strain evidence="1">Expedition CK06-06</strain>
    </source>
</reference>
<evidence type="ECO:0008006" key="2">
    <source>
        <dbReference type="Google" id="ProtNLM"/>
    </source>
</evidence>
<feature type="non-terminal residue" evidence="1">
    <location>
        <position position="118"/>
    </location>
</feature>
<organism evidence="1">
    <name type="scientific">marine sediment metagenome</name>
    <dbReference type="NCBI Taxonomy" id="412755"/>
    <lineage>
        <taxon>unclassified sequences</taxon>
        <taxon>metagenomes</taxon>
        <taxon>ecological metagenomes</taxon>
    </lineage>
</organism>
<proteinExistence type="predicted"/>
<dbReference type="EMBL" id="BARS01055314">
    <property type="protein sequence ID" value="GAG44486.1"/>
    <property type="molecule type" value="Genomic_DNA"/>
</dbReference>
<accession>X0Z7G0</accession>
<name>X0Z7G0_9ZZZZ</name>